<organism evidence="2 4">
    <name type="scientific">Janibacter indicus</name>
    <dbReference type="NCBI Taxonomy" id="857417"/>
    <lineage>
        <taxon>Bacteria</taxon>
        <taxon>Bacillati</taxon>
        <taxon>Actinomycetota</taxon>
        <taxon>Actinomycetes</taxon>
        <taxon>Micrococcales</taxon>
        <taxon>Intrasporangiaceae</taxon>
        <taxon>Janibacter</taxon>
    </lineage>
</organism>
<dbReference type="EMBL" id="CP062789">
    <property type="protein sequence ID" value="QOK23894.1"/>
    <property type="molecule type" value="Genomic_DNA"/>
</dbReference>
<name>A0A1L3MFH6_9MICO</name>
<dbReference type="InterPro" id="IPR002881">
    <property type="entry name" value="DUF58"/>
</dbReference>
<dbReference type="RefSeq" id="WP_072624270.1">
    <property type="nucleotide sequence ID" value="NZ_CP013290.1"/>
</dbReference>
<proteinExistence type="predicted"/>
<protein>
    <submittedName>
        <fullName evidence="3">DUF58 domain-containing protein</fullName>
    </submittedName>
</protein>
<accession>A0A1L3MFH6</accession>
<keyword evidence="4" id="KW-1185">Reference proteome</keyword>
<reference evidence="3 5" key="2">
    <citation type="submission" date="2020-10" db="EMBL/GenBank/DDBJ databases">
        <title>Janibacter indicus TT2 genome sequence.</title>
        <authorList>
            <person name="Lee K."/>
            <person name="Ganzorig M."/>
        </authorList>
    </citation>
    <scope>NUCLEOTIDE SEQUENCE [LARGE SCALE GENOMIC DNA]</scope>
    <source>
        <strain evidence="3 5">TT2</strain>
    </source>
</reference>
<sequence>MTGRGRLFVAAGVLVALTGLTLGLHDLTKVGALLVVLPALALLLSRRELDLEVTREVAPSRVPTDGHADVTVRVHNSGRLPSPLLRGEETLAYALGDRPHLLVPRLDGGETRQLTYRVRSHVRGHHAIGPLSVRVTDPFGLATRAVPVPGETALVVLPRVLPLTPVRGVPAGGGGETSVASRVALQGEDDVGVREYRIGDDLRRIHWRSTARTGETMVRQDEQPSRRRALVLLDDRAGVHAGTGGGGSFEWSVTAAASITTLLLGERFEVHLCPSADEGGAVEPLVDVDHALDELAAVQPAETTSARGLLEALDDFMQHGGGLVVGVLGELDDDIVDLCATRARHGLGLVVDRGGFSSGTRGTGPADETAHRLALGGWRTEVVRPGAQLPELWARLTVSLGVRA</sequence>
<dbReference type="EMBL" id="CP013290">
    <property type="protein sequence ID" value="APH01111.1"/>
    <property type="molecule type" value="Genomic_DNA"/>
</dbReference>
<evidence type="ECO:0000313" key="3">
    <source>
        <dbReference type="EMBL" id="QOK23894.1"/>
    </source>
</evidence>
<dbReference type="Proteomes" id="UP000182938">
    <property type="component" value="Chromosome"/>
</dbReference>
<feature type="domain" description="DUF58" evidence="1">
    <location>
        <begin position="193"/>
        <end position="337"/>
    </location>
</feature>
<dbReference type="PANTHER" id="PTHR34351:SF1">
    <property type="entry name" value="SLR1927 PROTEIN"/>
    <property type="match status" value="1"/>
</dbReference>
<dbReference type="KEGG" id="jte:ASJ30_05795"/>
<dbReference type="Proteomes" id="UP000593998">
    <property type="component" value="Chromosome"/>
</dbReference>
<dbReference type="AlphaFoldDB" id="A0A1L3MFH6"/>
<reference evidence="2 4" key="1">
    <citation type="submission" date="2015-11" db="EMBL/GenBank/DDBJ databases">
        <authorList>
            <person name="Zhang Y."/>
            <person name="Guo Z."/>
        </authorList>
    </citation>
    <scope>NUCLEOTIDE SEQUENCE [LARGE SCALE GENOMIC DNA]</scope>
    <source>
        <strain evidence="2 4">YFY001</strain>
    </source>
</reference>
<evidence type="ECO:0000313" key="4">
    <source>
        <dbReference type="Proteomes" id="UP000182938"/>
    </source>
</evidence>
<dbReference type="Pfam" id="PF01882">
    <property type="entry name" value="DUF58"/>
    <property type="match status" value="1"/>
</dbReference>
<evidence type="ECO:0000259" key="1">
    <source>
        <dbReference type="Pfam" id="PF01882"/>
    </source>
</evidence>
<gene>
    <name evidence="2" type="ORF">ASJ30_05795</name>
    <name evidence="3" type="ORF">IGS73_05805</name>
</gene>
<evidence type="ECO:0000313" key="2">
    <source>
        <dbReference type="EMBL" id="APH01111.1"/>
    </source>
</evidence>
<evidence type="ECO:0000313" key="5">
    <source>
        <dbReference type="Proteomes" id="UP000593998"/>
    </source>
</evidence>
<dbReference type="PANTHER" id="PTHR34351">
    <property type="entry name" value="SLR1927 PROTEIN-RELATED"/>
    <property type="match status" value="1"/>
</dbReference>